<comment type="caution">
    <text evidence="2">The sequence shown here is derived from an EMBL/GenBank/DDBJ whole genome shotgun (WGS) entry which is preliminary data.</text>
</comment>
<dbReference type="Proteomes" id="UP000572528">
    <property type="component" value="Unassembled WGS sequence"/>
</dbReference>
<gene>
    <name evidence="2" type="ORF">HZZ05_11645</name>
</gene>
<dbReference type="Gene3D" id="3.40.50.10170">
    <property type="match status" value="2"/>
</dbReference>
<dbReference type="InterPro" id="IPR003797">
    <property type="entry name" value="DegV"/>
</dbReference>
<proteinExistence type="predicted"/>
<sequence length="273" mass="27974">MPIAVVTDSAACLTRSLAQDHGIDVVALHTHTDETGASTTSRPSIEELAQAYRSAARRSREVLALHLSASLSGTLDNARLAAQQVNADEEAHVAVIDSGTCSGALALAALAASGARDLRHGTALAHESAARSHQYFIIDSLGHLARSGRIDRTTARLGGVLGIRPVLEVAPAGIRAVETVRGAARARKSLIDHAVHAAGGTALSGPRPPAGPVRLAIQGEDPTALDELAQELRAALDAAGAITVQTLTLPIDRALRVHLGPGALGIAVAPALE</sequence>
<dbReference type="Gene3D" id="3.30.1180.10">
    <property type="match status" value="1"/>
</dbReference>
<dbReference type="RefSeq" id="WP_179901389.1">
    <property type="nucleotide sequence ID" value="NZ_JACBXV010000219.1"/>
</dbReference>
<dbReference type="SUPFAM" id="SSF82549">
    <property type="entry name" value="DAK1/DegV-like"/>
    <property type="match status" value="1"/>
</dbReference>
<organism evidence="2 3">
    <name type="scientific">Actinomyces bowdenii</name>
    <dbReference type="NCBI Taxonomy" id="131109"/>
    <lineage>
        <taxon>Bacteria</taxon>
        <taxon>Bacillati</taxon>
        <taxon>Actinomycetota</taxon>
        <taxon>Actinomycetes</taxon>
        <taxon>Actinomycetales</taxon>
        <taxon>Actinomycetaceae</taxon>
        <taxon>Actinomyces</taxon>
    </lineage>
</organism>
<accession>A0A853ELN1</accession>
<dbReference type="PROSITE" id="PS51482">
    <property type="entry name" value="DEGV"/>
    <property type="match status" value="1"/>
</dbReference>
<keyword evidence="1" id="KW-0446">Lipid-binding</keyword>
<dbReference type="PANTHER" id="PTHR33434">
    <property type="entry name" value="DEGV DOMAIN-CONTAINING PROTEIN DR_1986-RELATED"/>
    <property type="match status" value="1"/>
</dbReference>
<evidence type="ECO:0000313" key="2">
    <source>
        <dbReference type="EMBL" id="NYS70148.1"/>
    </source>
</evidence>
<evidence type="ECO:0000256" key="1">
    <source>
        <dbReference type="ARBA" id="ARBA00023121"/>
    </source>
</evidence>
<evidence type="ECO:0000313" key="3">
    <source>
        <dbReference type="Proteomes" id="UP000572528"/>
    </source>
</evidence>
<dbReference type="InterPro" id="IPR050270">
    <property type="entry name" value="DegV_domain_contain"/>
</dbReference>
<dbReference type="NCBIfam" id="TIGR00762">
    <property type="entry name" value="DegV"/>
    <property type="match status" value="1"/>
</dbReference>
<protein>
    <submittedName>
        <fullName evidence="2">DegV family EDD domain-containing protein</fullName>
    </submittedName>
</protein>
<dbReference type="EMBL" id="JACBXV010000219">
    <property type="protein sequence ID" value="NYS70148.1"/>
    <property type="molecule type" value="Genomic_DNA"/>
</dbReference>
<dbReference type="PANTHER" id="PTHR33434:SF2">
    <property type="entry name" value="FATTY ACID-BINDING PROTEIN TM_1468"/>
    <property type="match status" value="1"/>
</dbReference>
<reference evidence="2 3" key="1">
    <citation type="submission" date="2020-07" db="EMBL/GenBank/DDBJ databases">
        <title>MOT database genomes.</title>
        <authorList>
            <person name="Joseph S."/>
            <person name="Aduse-Opoku J."/>
            <person name="Hashim A."/>
            <person name="Wade W."/>
            <person name="Curtis M."/>
        </authorList>
    </citation>
    <scope>NUCLEOTIDE SEQUENCE [LARGE SCALE GENOMIC DNA]</scope>
    <source>
        <strain evidence="2 3">WMus004</strain>
    </source>
</reference>
<dbReference type="GO" id="GO:0008289">
    <property type="term" value="F:lipid binding"/>
    <property type="evidence" value="ECO:0007669"/>
    <property type="project" value="UniProtKB-KW"/>
</dbReference>
<dbReference type="Pfam" id="PF02645">
    <property type="entry name" value="DegV"/>
    <property type="match status" value="1"/>
</dbReference>
<dbReference type="AlphaFoldDB" id="A0A853ELN1"/>
<dbReference type="InterPro" id="IPR043168">
    <property type="entry name" value="DegV_C"/>
</dbReference>
<name>A0A853ELN1_9ACTO</name>